<organism evidence="3 4">
    <name type="scientific">Phormidium yuhuli AB48</name>
    <dbReference type="NCBI Taxonomy" id="2940671"/>
    <lineage>
        <taxon>Bacteria</taxon>
        <taxon>Bacillati</taxon>
        <taxon>Cyanobacteriota</taxon>
        <taxon>Cyanophyceae</taxon>
        <taxon>Oscillatoriophycideae</taxon>
        <taxon>Oscillatoriales</taxon>
        <taxon>Oscillatoriaceae</taxon>
        <taxon>Phormidium</taxon>
        <taxon>Phormidium yuhuli</taxon>
    </lineage>
</organism>
<feature type="transmembrane region" description="Helical" evidence="2">
    <location>
        <begin position="88"/>
        <end position="109"/>
    </location>
</feature>
<accession>A0ABY5ALQ6</accession>
<evidence type="ECO:0000256" key="1">
    <source>
        <dbReference type="SAM" id="MobiDB-lite"/>
    </source>
</evidence>
<keyword evidence="2" id="KW-0472">Membrane</keyword>
<protein>
    <submittedName>
        <fullName evidence="3">Uncharacterized protein</fullName>
    </submittedName>
</protein>
<dbReference type="Proteomes" id="UP001056708">
    <property type="component" value="Chromosome"/>
</dbReference>
<reference evidence="3" key="1">
    <citation type="submission" date="2022-06" db="EMBL/GenBank/DDBJ databases">
        <title>Genome sequence of Phormidium yuhuli AB48 isolated from an industrial photobioreactor environment.</title>
        <authorList>
            <person name="Qiu Y."/>
            <person name="Noonan A.J.C."/>
            <person name="Dofher K."/>
            <person name="Koch M."/>
            <person name="Kieft B."/>
            <person name="Lin X."/>
            <person name="Ziels R.M."/>
            <person name="Hallam S.J."/>
        </authorList>
    </citation>
    <scope>NUCLEOTIDE SEQUENCE</scope>
    <source>
        <strain evidence="3">AB48</strain>
    </source>
</reference>
<dbReference type="EMBL" id="CP098611">
    <property type="protein sequence ID" value="USR89755.1"/>
    <property type="molecule type" value="Genomic_DNA"/>
</dbReference>
<proteinExistence type="predicted"/>
<feature type="compositionally biased region" description="Acidic residues" evidence="1">
    <location>
        <begin position="33"/>
        <end position="45"/>
    </location>
</feature>
<keyword evidence="2" id="KW-1133">Transmembrane helix</keyword>
<feature type="region of interest" description="Disordered" evidence="1">
    <location>
        <begin position="33"/>
        <end position="80"/>
    </location>
</feature>
<feature type="compositionally biased region" description="Polar residues" evidence="1">
    <location>
        <begin position="61"/>
        <end position="80"/>
    </location>
</feature>
<gene>
    <name evidence="3" type="ORF">NEA10_12805</name>
</gene>
<keyword evidence="2" id="KW-0812">Transmembrane</keyword>
<name>A0ABY5ALQ6_9CYAN</name>
<dbReference type="RefSeq" id="WP_252660879.1">
    <property type="nucleotide sequence ID" value="NZ_CP098611.1"/>
</dbReference>
<keyword evidence="4" id="KW-1185">Reference proteome</keyword>
<sequence length="117" mass="12296">MITGHWNQEAIAVSTPFATAQNLAEVNFGICDEPEETEGGEDDSAVEGCAVPDSGDRFGESSGSETEASQTADSGGSQSLSWETVTTLPMAMVIPVVIAITLPAVWIVVKRRSNSHL</sequence>
<evidence type="ECO:0000256" key="2">
    <source>
        <dbReference type="SAM" id="Phobius"/>
    </source>
</evidence>
<evidence type="ECO:0000313" key="3">
    <source>
        <dbReference type="EMBL" id="USR89755.1"/>
    </source>
</evidence>
<evidence type="ECO:0000313" key="4">
    <source>
        <dbReference type="Proteomes" id="UP001056708"/>
    </source>
</evidence>